<dbReference type="EC" id="4.2.2.-" evidence="3"/>
<accession>A0ABU9N5Q9</accession>
<name>A0ABU9N5Q9_9FLAO</name>
<comment type="caution">
    <text evidence="7">The sequence shown here is derived from an EMBL/GenBank/DDBJ whole genome shotgun (WGS) entry which is preliminary data.</text>
</comment>
<keyword evidence="3" id="KW-0564">Palmitate</keyword>
<dbReference type="SUPFAM" id="SSF50685">
    <property type="entry name" value="Barwin-like endoglucanases"/>
    <property type="match status" value="1"/>
</dbReference>
<dbReference type="InterPro" id="IPR034718">
    <property type="entry name" value="RlpA"/>
</dbReference>
<evidence type="ECO:0000256" key="1">
    <source>
        <dbReference type="ARBA" id="ARBA00023239"/>
    </source>
</evidence>
<keyword evidence="3" id="KW-0449">Lipoprotein</keyword>
<protein>
    <recommendedName>
        <fullName evidence="3">Probable endolytic peptidoglycan transglycosylase RlpA</fullName>
        <ecNumber evidence="3">4.2.2.-</ecNumber>
    </recommendedName>
</protein>
<feature type="chain" id="PRO_5045570100" description="Probable endolytic peptidoglycan transglycosylase RlpA" evidence="5">
    <location>
        <begin position="24"/>
        <end position="176"/>
    </location>
</feature>
<evidence type="ECO:0000256" key="5">
    <source>
        <dbReference type="SAM" id="SignalP"/>
    </source>
</evidence>
<proteinExistence type="inferred from homology"/>
<keyword evidence="8" id="KW-1185">Reference proteome</keyword>
<dbReference type="NCBIfam" id="TIGR00413">
    <property type="entry name" value="rlpA"/>
    <property type="match status" value="1"/>
</dbReference>
<feature type="domain" description="RlpA-like protein double-psi beta-barrel" evidence="6">
    <location>
        <begin position="83"/>
        <end position="171"/>
    </location>
</feature>
<dbReference type="InterPro" id="IPR036908">
    <property type="entry name" value="RlpA-like_sf"/>
</dbReference>
<keyword evidence="2 3" id="KW-0961">Cell wall biogenesis/degradation</keyword>
<evidence type="ECO:0000256" key="2">
    <source>
        <dbReference type="ARBA" id="ARBA00023316"/>
    </source>
</evidence>
<reference evidence="7 8" key="1">
    <citation type="submission" date="2024-03" db="EMBL/GenBank/DDBJ databases">
        <title>Two novel species of the genus Flavobacterium exhibiting potentially degradation of complex polysaccharides.</title>
        <authorList>
            <person name="Lian X."/>
        </authorList>
    </citation>
    <scope>NUCLEOTIDE SEQUENCE [LARGE SCALE GENOMIC DNA]</scope>
    <source>
        <strain evidence="8">j3</strain>
    </source>
</reference>
<evidence type="ECO:0000259" key="6">
    <source>
        <dbReference type="Pfam" id="PF03330"/>
    </source>
</evidence>
<evidence type="ECO:0000256" key="4">
    <source>
        <dbReference type="RuleBase" id="RU003495"/>
    </source>
</evidence>
<dbReference type="HAMAP" id="MF_02071">
    <property type="entry name" value="RlpA"/>
    <property type="match status" value="1"/>
</dbReference>
<dbReference type="Gene3D" id="2.40.40.10">
    <property type="entry name" value="RlpA-like domain"/>
    <property type="match status" value="1"/>
</dbReference>
<dbReference type="EMBL" id="JBCGDO010000013">
    <property type="protein sequence ID" value="MEM0543046.1"/>
    <property type="molecule type" value="Genomic_DNA"/>
</dbReference>
<dbReference type="Pfam" id="PF03330">
    <property type="entry name" value="DPBB_1"/>
    <property type="match status" value="1"/>
</dbReference>
<keyword evidence="3" id="KW-0472">Membrane</keyword>
<evidence type="ECO:0000313" key="7">
    <source>
        <dbReference type="EMBL" id="MEM0543046.1"/>
    </source>
</evidence>
<evidence type="ECO:0000256" key="3">
    <source>
        <dbReference type="HAMAP-Rule" id="MF_02071"/>
    </source>
</evidence>
<dbReference type="PANTHER" id="PTHR34183:SF8">
    <property type="entry name" value="ENDOLYTIC PEPTIDOGLYCAN TRANSGLYCOSYLASE RLPA-RELATED"/>
    <property type="match status" value="1"/>
</dbReference>
<sequence>MNNLKKFLLFLGLIVLSSCFSISYGQQKDKKIEKSITSKESNAKTKLTTKKDTVVTKEIIEDDNNLDSIKIDLNLNFKFYKKNAHASYYAQKFHGKRTASGAKFDNTKYTAAHKKLPFGTKVRVTNESNGKSVIVEITDRGPFSKAREIDLSKKAFMDITSNKNSGMVIVKLEVLN</sequence>
<keyword evidence="5" id="KW-0732">Signal</keyword>
<dbReference type="InterPro" id="IPR012997">
    <property type="entry name" value="RplA"/>
</dbReference>
<comment type="function">
    <text evidence="3">Lytic transglycosylase with a strong preference for naked glycan strands that lack stem peptides.</text>
</comment>
<dbReference type="CDD" id="cd22268">
    <property type="entry name" value="DPBB_RlpA-like"/>
    <property type="match status" value="1"/>
</dbReference>
<dbReference type="PROSITE" id="PS51257">
    <property type="entry name" value="PROKAR_LIPOPROTEIN"/>
    <property type="match status" value="1"/>
</dbReference>
<keyword evidence="3" id="KW-1003">Cell membrane</keyword>
<dbReference type="InterPro" id="IPR009009">
    <property type="entry name" value="RlpA-like_DPBB"/>
</dbReference>
<dbReference type="PANTHER" id="PTHR34183">
    <property type="entry name" value="ENDOLYTIC PEPTIDOGLYCAN TRANSGLYCOSYLASE RLPA"/>
    <property type="match status" value="1"/>
</dbReference>
<organism evidence="7 8">
    <name type="scientific">Flavobacterium aureirubrum</name>
    <dbReference type="NCBI Taxonomy" id="3133147"/>
    <lineage>
        <taxon>Bacteria</taxon>
        <taxon>Pseudomonadati</taxon>
        <taxon>Bacteroidota</taxon>
        <taxon>Flavobacteriia</taxon>
        <taxon>Flavobacteriales</taxon>
        <taxon>Flavobacteriaceae</taxon>
        <taxon>Flavobacterium</taxon>
    </lineage>
</organism>
<gene>
    <name evidence="3" type="primary">rlpA</name>
    <name evidence="7" type="ORF">WFZ85_10470</name>
</gene>
<dbReference type="Proteomes" id="UP001460072">
    <property type="component" value="Unassembled WGS sequence"/>
</dbReference>
<evidence type="ECO:0000313" key="8">
    <source>
        <dbReference type="Proteomes" id="UP001460072"/>
    </source>
</evidence>
<comment type="similarity">
    <text evidence="3 4">Belongs to the RlpA family.</text>
</comment>
<comment type="subcellular location">
    <subcellularLocation>
        <location evidence="3">Cell membrane</location>
        <topology evidence="3">Lipid-anchor</topology>
    </subcellularLocation>
</comment>
<dbReference type="RefSeq" id="WP_342696248.1">
    <property type="nucleotide sequence ID" value="NZ_JBCGDO010000013.1"/>
</dbReference>
<feature type="signal peptide" evidence="5">
    <location>
        <begin position="1"/>
        <end position="23"/>
    </location>
</feature>
<keyword evidence="1 3" id="KW-0456">Lyase</keyword>